<name>A0A6S6T794_9BACT</name>
<reference evidence="1" key="1">
    <citation type="submission" date="2020-01" db="EMBL/GenBank/DDBJ databases">
        <authorList>
            <person name="Meier V. D."/>
            <person name="Meier V D."/>
        </authorList>
    </citation>
    <scope>NUCLEOTIDE SEQUENCE</scope>
    <source>
        <strain evidence="1">HLG_WM_MAG_10</strain>
    </source>
</reference>
<gene>
    <name evidence="1" type="ORF">HELGO_WM38722</name>
</gene>
<protein>
    <submittedName>
        <fullName evidence="1">Uncharacterized protein</fullName>
    </submittedName>
</protein>
<proteinExistence type="predicted"/>
<feature type="non-terminal residue" evidence="1">
    <location>
        <position position="1"/>
    </location>
</feature>
<sequence length="41" mass="4887">EYEAAVVEQYNKNFNKNLQLRQKRSLTAAIRFLKNKFVGQQ</sequence>
<dbReference type="AlphaFoldDB" id="A0A6S6T794"/>
<evidence type="ECO:0000313" key="1">
    <source>
        <dbReference type="EMBL" id="CAA6812295.1"/>
    </source>
</evidence>
<dbReference type="EMBL" id="CACVAQ010000185">
    <property type="protein sequence ID" value="CAA6812295.1"/>
    <property type="molecule type" value="Genomic_DNA"/>
</dbReference>
<organism evidence="1">
    <name type="scientific">uncultured Aureispira sp</name>
    <dbReference type="NCBI Taxonomy" id="1331704"/>
    <lineage>
        <taxon>Bacteria</taxon>
        <taxon>Pseudomonadati</taxon>
        <taxon>Bacteroidota</taxon>
        <taxon>Saprospiria</taxon>
        <taxon>Saprospirales</taxon>
        <taxon>Saprospiraceae</taxon>
        <taxon>Aureispira</taxon>
        <taxon>environmental samples</taxon>
    </lineage>
</organism>
<accession>A0A6S6T794</accession>